<dbReference type="EMBL" id="MTKT01002229">
    <property type="protein sequence ID" value="OWM80428.1"/>
    <property type="molecule type" value="Genomic_DNA"/>
</dbReference>
<keyword evidence="4 9" id="KW-1133">Transmembrane helix</keyword>
<protein>
    <recommendedName>
        <fullName evidence="12">CDP-diacylglycerol--inositol 3-phosphatidyltransferase</fullName>
    </recommendedName>
</protein>
<organism evidence="10 11">
    <name type="scientific">Punica granatum</name>
    <name type="common">Pomegranate</name>
    <dbReference type="NCBI Taxonomy" id="22663"/>
    <lineage>
        <taxon>Eukaryota</taxon>
        <taxon>Viridiplantae</taxon>
        <taxon>Streptophyta</taxon>
        <taxon>Embryophyta</taxon>
        <taxon>Tracheophyta</taxon>
        <taxon>Spermatophyta</taxon>
        <taxon>Magnoliopsida</taxon>
        <taxon>eudicotyledons</taxon>
        <taxon>Gunneridae</taxon>
        <taxon>Pentapetalae</taxon>
        <taxon>rosids</taxon>
        <taxon>malvids</taxon>
        <taxon>Myrtales</taxon>
        <taxon>Lythraceae</taxon>
        <taxon>Punica</taxon>
    </lineage>
</organism>
<dbReference type="GO" id="GO:0003881">
    <property type="term" value="F:CDP-diacylglycerol-inositol 3-phosphatidyltransferase activity"/>
    <property type="evidence" value="ECO:0007669"/>
    <property type="project" value="TreeGrafter"/>
</dbReference>
<reference evidence="11" key="1">
    <citation type="journal article" date="2017" name="Plant J.">
        <title>The pomegranate (Punica granatum L.) genome and the genomics of punicalagin biosynthesis.</title>
        <authorList>
            <person name="Qin G."/>
            <person name="Xu C."/>
            <person name="Ming R."/>
            <person name="Tang H."/>
            <person name="Guyot R."/>
            <person name="Kramer E.M."/>
            <person name="Hu Y."/>
            <person name="Yi X."/>
            <person name="Qi Y."/>
            <person name="Xu X."/>
            <person name="Gao Z."/>
            <person name="Pan H."/>
            <person name="Jian J."/>
            <person name="Tian Y."/>
            <person name="Yue Z."/>
            <person name="Xu Y."/>
        </authorList>
    </citation>
    <scope>NUCLEOTIDE SEQUENCE [LARGE SCALE GENOMIC DNA]</scope>
    <source>
        <strain evidence="11">cv. Dabenzi</strain>
    </source>
</reference>
<sequence length="301" mass="33955">MGITHRREGQEKKAPEKAERTRRRRSGVAEGFAGRSSPLALSSTGSLPLFPSPCLCCSMKFSELQSSQLIFFASHRRRFRISHGSDSLSPCVLLRLPELLQWRKSYFASLTVLRGPYMAFEAAICCYAGYLRVLMNCVAFGVCFSNKRLFSVLYFLRISTACLLVILSNVYRPGMIFLLLLALDIASHWFQMYSTFLSGKVSHKDVKDSTSWLFKLYYGYRPFMAYCCVACEVLYIALFLLAEKNSENLTDVLVSSVKRCSALSFLLVVSLFGWTIKQAVNVIQMKTAADVCVLYDIAKKA</sequence>
<evidence type="ECO:0000256" key="8">
    <source>
        <dbReference type="SAM" id="MobiDB-lite"/>
    </source>
</evidence>
<evidence type="ECO:0000313" key="10">
    <source>
        <dbReference type="EMBL" id="OWM80428.1"/>
    </source>
</evidence>
<evidence type="ECO:0000256" key="5">
    <source>
        <dbReference type="ARBA" id="ARBA00023098"/>
    </source>
</evidence>
<evidence type="ECO:0000256" key="1">
    <source>
        <dbReference type="ARBA" id="ARBA00004141"/>
    </source>
</evidence>
<feature type="transmembrane region" description="Helical" evidence="9">
    <location>
        <begin position="149"/>
        <end position="167"/>
    </location>
</feature>
<dbReference type="PANTHER" id="PTHR15362">
    <property type="entry name" value="PHOSPHATIDYLINOSITOL SYNTHASE"/>
    <property type="match status" value="1"/>
</dbReference>
<gene>
    <name evidence="10" type="ORF">CDL15_Pgr019708</name>
</gene>
<evidence type="ECO:0000313" key="11">
    <source>
        <dbReference type="Proteomes" id="UP000197138"/>
    </source>
</evidence>
<feature type="transmembrane region" description="Helical" evidence="9">
    <location>
        <begin position="173"/>
        <end position="190"/>
    </location>
</feature>
<evidence type="ECO:0000256" key="2">
    <source>
        <dbReference type="ARBA" id="ARBA00022679"/>
    </source>
</evidence>
<evidence type="ECO:0000256" key="6">
    <source>
        <dbReference type="ARBA" id="ARBA00023136"/>
    </source>
</evidence>
<dbReference type="GO" id="GO:0005794">
    <property type="term" value="C:Golgi apparatus"/>
    <property type="evidence" value="ECO:0007669"/>
    <property type="project" value="TreeGrafter"/>
</dbReference>
<evidence type="ECO:0008006" key="12">
    <source>
        <dbReference type="Google" id="ProtNLM"/>
    </source>
</evidence>
<feature type="region of interest" description="Disordered" evidence="8">
    <location>
        <begin position="1"/>
        <end position="31"/>
    </location>
</feature>
<feature type="compositionally biased region" description="Basic and acidic residues" evidence="8">
    <location>
        <begin position="1"/>
        <end position="19"/>
    </location>
</feature>
<comment type="caution">
    <text evidence="10">The sequence shown here is derived from an EMBL/GenBank/DDBJ whole genome shotgun (WGS) entry which is preliminary data.</text>
</comment>
<evidence type="ECO:0000256" key="4">
    <source>
        <dbReference type="ARBA" id="ARBA00022989"/>
    </source>
</evidence>
<keyword evidence="7" id="KW-1208">Phospholipid metabolism</keyword>
<proteinExistence type="predicted"/>
<keyword evidence="6 9" id="KW-0472">Membrane</keyword>
<dbReference type="PANTHER" id="PTHR15362:SF4">
    <property type="entry name" value="CDP-DIACYLGLYCEROL--INOSITOL 3-PHOSPHATIDYLTRANSFERASE"/>
    <property type="match status" value="1"/>
</dbReference>
<dbReference type="AlphaFoldDB" id="A0A218X6M4"/>
<feature type="transmembrane region" description="Helical" evidence="9">
    <location>
        <begin position="223"/>
        <end position="242"/>
    </location>
</feature>
<dbReference type="GO" id="GO:0016020">
    <property type="term" value="C:membrane"/>
    <property type="evidence" value="ECO:0007669"/>
    <property type="project" value="UniProtKB-SubCell"/>
</dbReference>
<feature type="transmembrane region" description="Helical" evidence="9">
    <location>
        <begin position="262"/>
        <end position="280"/>
    </location>
</feature>
<keyword evidence="5" id="KW-0443">Lipid metabolism</keyword>
<dbReference type="GO" id="GO:0006661">
    <property type="term" value="P:phosphatidylinositol biosynthetic process"/>
    <property type="evidence" value="ECO:0007669"/>
    <property type="project" value="TreeGrafter"/>
</dbReference>
<evidence type="ECO:0000256" key="7">
    <source>
        <dbReference type="ARBA" id="ARBA00023264"/>
    </source>
</evidence>
<accession>A0A218X6M4</accession>
<keyword evidence="3 9" id="KW-0812">Transmembrane</keyword>
<evidence type="ECO:0000256" key="3">
    <source>
        <dbReference type="ARBA" id="ARBA00022692"/>
    </source>
</evidence>
<keyword evidence="2" id="KW-0808">Transferase</keyword>
<evidence type="ECO:0000256" key="9">
    <source>
        <dbReference type="SAM" id="Phobius"/>
    </source>
</evidence>
<name>A0A218X6M4_PUNGR</name>
<dbReference type="Proteomes" id="UP000197138">
    <property type="component" value="Unassembled WGS sequence"/>
</dbReference>
<comment type="subcellular location">
    <subcellularLocation>
        <location evidence="1">Membrane</location>
        <topology evidence="1">Multi-pass membrane protein</topology>
    </subcellularLocation>
</comment>